<dbReference type="EMBL" id="KB469308">
    <property type="protein sequence ID" value="EPQ52204.1"/>
    <property type="molecule type" value="Genomic_DNA"/>
</dbReference>
<feature type="compositionally biased region" description="Low complexity" evidence="3">
    <location>
        <begin position="541"/>
        <end position="556"/>
    </location>
</feature>
<dbReference type="RefSeq" id="XP_007869383.1">
    <property type="nucleotide sequence ID" value="XM_007871192.1"/>
</dbReference>
<dbReference type="eggNOG" id="KOG0123">
    <property type="taxonomic scope" value="Eukaryota"/>
</dbReference>
<dbReference type="GO" id="GO:0003723">
    <property type="term" value="F:RNA binding"/>
    <property type="evidence" value="ECO:0007669"/>
    <property type="project" value="UniProtKB-UniRule"/>
</dbReference>
<organism evidence="5 6">
    <name type="scientific">Gloeophyllum trabeum (strain ATCC 11539 / FP-39264 / Madison 617)</name>
    <name type="common">Brown rot fungus</name>
    <dbReference type="NCBI Taxonomy" id="670483"/>
    <lineage>
        <taxon>Eukaryota</taxon>
        <taxon>Fungi</taxon>
        <taxon>Dikarya</taxon>
        <taxon>Basidiomycota</taxon>
        <taxon>Agaricomycotina</taxon>
        <taxon>Agaricomycetes</taxon>
        <taxon>Gloeophyllales</taxon>
        <taxon>Gloeophyllaceae</taxon>
        <taxon>Gloeophyllum</taxon>
    </lineage>
</organism>
<dbReference type="SUPFAM" id="SSF63570">
    <property type="entry name" value="PABC (PABP) domain"/>
    <property type="match status" value="1"/>
</dbReference>
<feature type="region of interest" description="Disordered" evidence="3">
    <location>
        <begin position="495"/>
        <end position="516"/>
    </location>
</feature>
<feature type="region of interest" description="Disordered" evidence="3">
    <location>
        <begin position="615"/>
        <end position="667"/>
    </location>
</feature>
<dbReference type="AlphaFoldDB" id="S7RHX8"/>
<sequence>MATDYSPESSSPQPHPYLHEPILYIATLPSWLDNELVAQALTGCAPFRLNMNRDEENKTMSGTIEFKFLDKAEKALAVAHSRPIPETEPPVILTLSPYPLTNPPTPLPPPNAGPRLVKELPPDYDFLKLYDLFRPFGAIASVRYPTSFGVNTGVVQFWREEDARQAQEAMHCADVDGYNIVVQMYQPRRAGSNVSEFSPSAPAFVPSGSVFPYPAQYSPHSPHSPPRALSYSPRQAPAPFVHGPGQQVQVHHGSHSGLIDPCNLFIKNLDAEIDSNALFAHFRQFGQIVSARVMRNENGESRGFGFVSYQTPDQASNAMQAMNGVVLGSKPIVVRLHEPKQLRQEKLAARFAGQNGHPRSASGATSPTLSEGGESYAGWGSPRKPPSMLGSPPHNNHGDHPNRLRRGSGSYYNAALAGTLNVPMRYDDLAALSPVVRREVLMGELNRRVKSLNTVPPNEIDSIVEKLVALSLSDVVTVIHDQNKLAEQIHSVQNSLHAKPTASREKSPSPSVSQDSRLLDASTLIATASAPEHPSTPVSVSPAISTPPRTSSPSGSVAQGSERDRMYAAVCKLESSKQAELTELMMSLPKRDRAMCLFNIDVLRSKLQDAKMVLESDEGEDAPPVPVTPQARKISSRSLEESPRTPDLSSRGPSVAGSPTPATPDASSAGYTIASLARLSAVEIVRIASSPSATGLPLPKADPLVVKATDEFIDGLLDKPIQQQKQALGDKLWRVIKAFGIKGAPKLTITLLDQEELRPLAHLMNSYPSVLKEKALLTQAATLGSK</sequence>
<proteinExistence type="predicted"/>
<evidence type="ECO:0000256" key="1">
    <source>
        <dbReference type="ARBA" id="ARBA00022884"/>
    </source>
</evidence>
<name>S7RHX8_GLOTA</name>
<dbReference type="InterPro" id="IPR012677">
    <property type="entry name" value="Nucleotide-bd_a/b_plait_sf"/>
</dbReference>
<dbReference type="InterPro" id="IPR052462">
    <property type="entry name" value="SLIRP/GR-RBP-like"/>
</dbReference>
<dbReference type="CDD" id="cd00590">
    <property type="entry name" value="RRM_SF"/>
    <property type="match status" value="1"/>
</dbReference>
<keyword evidence="1 2" id="KW-0694">RNA-binding</keyword>
<dbReference type="PROSITE" id="PS50102">
    <property type="entry name" value="RRM"/>
    <property type="match status" value="2"/>
</dbReference>
<feature type="region of interest" description="Disordered" evidence="3">
    <location>
        <begin position="351"/>
        <end position="407"/>
    </location>
</feature>
<dbReference type="SUPFAM" id="SSF54928">
    <property type="entry name" value="RNA-binding domain, RBD"/>
    <property type="match status" value="2"/>
</dbReference>
<reference evidence="5 6" key="1">
    <citation type="journal article" date="2012" name="Science">
        <title>The Paleozoic origin of enzymatic lignin decomposition reconstructed from 31 fungal genomes.</title>
        <authorList>
            <person name="Floudas D."/>
            <person name="Binder M."/>
            <person name="Riley R."/>
            <person name="Barry K."/>
            <person name="Blanchette R.A."/>
            <person name="Henrissat B."/>
            <person name="Martinez A.T."/>
            <person name="Otillar R."/>
            <person name="Spatafora J.W."/>
            <person name="Yadav J.S."/>
            <person name="Aerts A."/>
            <person name="Benoit I."/>
            <person name="Boyd A."/>
            <person name="Carlson A."/>
            <person name="Copeland A."/>
            <person name="Coutinho P.M."/>
            <person name="de Vries R.P."/>
            <person name="Ferreira P."/>
            <person name="Findley K."/>
            <person name="Foster B."/>
            <person name="Gaskell J."/>
            <person name="Glotzer D."/>
            <person name="Gorecki P."/>
            <person name="Heitman J."/>
            <person name="Hesse C."/>
            <person name="Hori C."/>
            <person name="Igarashi K."/>
            <person name="Jurgens J.A."/>
            <person name="Kallen N."/>
            <person name="Kersten P."/>
            <person name="Kohler A."/>
            <person name="Kuees U."/>
            <person name="Kumar T.K.A."/>
            <person name="Kuo A."/>
            <person name="LaButti K."/>
            <person name="Larrondo L.F."/>
            <person name="Lindquist E."/>
            <person name="Ling A."/>
            <person name="Lombard V."/>
            <person name="Lucas S."/>
            <person name="Lundell T."/>
            <person name="Martin R."/>
            <person name="McLaughlin D.J."/>
            <person name="Morgenstern I."/>
            <person name="Morin E."/>
            <person name="Murat C."/>
            <person name="Nagy L.G."/>
            <person name="Nolan M."/>
            <person name="Ohm R.A."/>
            <person name="Patyshakuliyeva A."/>
            <person name="Rokas A."/>
            <person name="Ruiz-Duenas F.J."/>
            <person name="Sabat G."/>
            <person name="Salamov A."/>
            <person name="Samejima M."/>
            <person name="Schmutz J."/>
            <person name="Slot J.C."/>
            <person name="St John F."/>
            <person name="Stenlid J."/>
            <person name="Sun H."/>
            <person name="Sun S."/>
            <person name="Syed K."/>
            <person name="Tsang A."/>
            <person name="Wiebenga A."/>
            <person name="Young D."/>
            <person name="Pisabarro A."/>
            <person name="Eastwood D.C."/>
            <person name="Martin F."/>
            <person name="Cullen D."/>
            <person name="Grigoriev I.V."/>
            <person name="Hibbett D.S."/>
        </authorList>
    </citation>
    <scope>NUCLEOTIDE SEQUENCE [LARGE SCALE GENOMIC DNA]</scope>
    <source>
        <strain evidence="5 6">ATCC 11539</strain>
    </source>
</reference>
<dbReference type="Gene3D" id="3.30.70.330">
    <property type="match status" value="2"/>
</dbReference>
<dbReference type="Gene3D" id="1.10.1900.10">
    <property type="entry name" value="c-terminal domain of poly(a) binding protein"/>
    <property type="match status" value="1"/>
</dbReference>
<feature type="domain" description="RRM" evidence="4">
    <location>
        <begin position="262"/>
        <end position="339"/>
    </location>
</feature>
<dbReference type="Pfam" id="PF00076">
    <property type="entry name" value="RRM_1"/>
    <property type="match status" value="2"/>
</dbReference>
<dbReference type="STRING" id="670483.S7RHX8"/>
<dbReference type="GeneID" id="19300887"/>
<evidence type="ECO:0000313" key="5">
    <source>
        <dbReference type="EMBL" id="EPQ52204.1"/>
    </source>
</evidence>
<evidence type="ECO:0000313" key="6">
    <source>
        <dbReference type="Proteomes" id="UP000030669"/>
    </source>
</evidence>
<keyword evidence="6" id="KW-1185">Reference proteome</keyword>
<evidence type="ECO:0000259" key="4">
    <source>
        <dbReference type="PROSITE" id="PS50102"/>
    </source>
</evidence>
<dbReference type="InterPro" id="IPR036053">
    <property type="entry name" value="PABP-dom"/>
</dbReference>
<dbReference type="InterPro" id="IPR035979">
    <property type="entry name" value="RBD_domain_sf"/>
</dbReference>
<evidence type="ECO:0000256" key="2">
    <source>
        <dbReference type="PROSITE-ProRule" id="PRU00176"/>
    </source>
</evidence>
<dbReference type="HOGENOM" id="CLU_010069_0_0_1"/>
<accession>S7RHX8</accession>
<dbReference type="KEGG" id="gtr:GLOTRDRAFT_122858"/>
<dbReference type="OMA" id="MCLFNVE"/>
<dbReference type="InterPro" id="IPR000504">
    <property type="entry name" value="RRM_dom"/>
</dbReference>
<dbReference type="OrthoDB" id="6159137at2759"/>
<dbReference type="SMART" id="SM00360">
    <property type="entry name" value="RRM"/>
    <property type="match status" value="2"/>
</dbReference>
<feature type="domain" description="RRM" evidence="4">
    <location>
        <begin position="113"/>
        <end position="187"/>
    </location>
</feature>
<dbReference type="Proteomes" id="UP000030669">
    <property type="component" value="Unassembled WGS sequence"/>
</dbReference>
<dbReference type="PANTHER" id="PTHR48027">
    <property type="entry name" value="HETEROGENEOUS NUCLEAR RIBONUCLEOPROTEIN 87F-RELATED"/>
    <property type="match status" value="1"/>
</dbReference>
<gene>
    <name evidence="5" type="ORF">GLOTRDRAFT_122858</name>
</gene>
<protein>
    <recommendedName>
        <fullName evidence="4">RRM domain-containing protein</fullName>
    </recommendedName>
</protein>
<feature type="region of interest" description="Disordered" evidence="3">
    <location>
        <begin position="528"/>
        <end position="562"/>
    </location>
</feature>
<evidence type="ECO:0000256" key="3">
    <source>
        <dbReference type="SAM" id="MobiDB-lite"/>
    </source>
</evidence>